<dbReference type="Proteomes" id="UP001529510">
    <property type="component" value="Unassembled WGS sequence"/>
</dbReference>
<keyword evidence="3" id="KW-1185">Reference proteome</keyword>
<comment type="caution">
    <text evidence="2">The sequence shown here is derived from an EMBL/GenBank/DDBJ whole genome shotgun (WGS) entry which is preliminary data.</text>
</comment>
<reference evidence="2 3" key="1">
    <citation type="submission" date="2024-05" db="EMBL/GenBank/DDBJ databases">
        <title>Genome sequencing and assembly of Indian major carp, Cirrhinus mrigala (Hamilton, 1822).</title>
        <authorList>
            <person name="Mohindra V."/>
            <person name="Chowdhury L.M."/>
            <person name="Lal K."/>
            <person name="Jena J.K."/>
        </authorList>
    </citation>
    <scope>NUCLEOTIDE SEQUENCE [LARGE SCALE GENOMIC DNA]</scope>
    <source>
        <strain evidence="2">CM1030</strain>
        <tissue evidence="2">Blood</tissue>
    </source>
</reference>
<name>A0ABD0R9R3_CIRMR</name>
<dbReference type="EMBL" id="JAMKFB020000004">
    <property type="protein sequence ID" value="KAL0195274.1"/>
    <property type="molecule type" value="Genomic_DNA"/>
</dbReference>
<proteinExistence type="predicted"/>
<feature type="compositionally biased region" description="Low complexity" evidence="1">
    <location>
        <begin position="31"/>
        <end position="43"/>
    </location>
</feature>
<dbReference type="AlphaFoldDB" id="A0ABD0R9R3"/>
<evidence type="ECO:0000313" key="2">
    <source>
        <dbReference type="EMBL" id="KAL0195274.1"/>
    </source>
</evidence>
<protein>
    <submittedName>
        <fullName evidence="2">Uncharacterized protein</fullName>
    </submittedName>
</protein>
<accession>A0ABD0R9R3</accession>
<organism evidence="2 3">
    <name type="scientific">Cirrhinus mrigala</name>
    <name type="common">Mrigala</name>
    <dbReference type="NCBI Taxonomy" id="683832"/>
    <lineage>
        <taxon>Eukaryota</taxon>
        <taxon>Metazoa</taxon>
        <taxon>Chordata</taxon>
        <taxon>Craniata</taxon>
        <taxon>Vertebrata</taxon>
        <taxon>Euteleostomi</taxon>
        <taxon>Actinopterygii</taxon>
        <taxon>Neopterygii</taxon>
        <taxon>Teleostei</taxon>
        <taxon>Ostariophysi</taxon>
        <taxon>Cypriniformes</taxon>
        <taxon>Cyprinidae</taxon>
        <taxon>Labeoninae</taxon>
        <taxon>Labeonini</taxon>
        <taxon>Cirrhinus</taxon>
    </lineage>
</organism>
<feature type="region of interest" description="Disordered" evidence="1">
    <location>
        <begin position="1"/>
        <end position="82"/>
    </location>
</feature>
<evidence type="ECO:0000256" key="1">
    <source>
        <dbReference type="SAM" id="MobiDB-lite"/>
    </source>
</evidence>
<sequence length="113" mass="11686">MQGFREEGAVSTLATALPGAGKSARHPGPQLSGSGSLSISAALDPSTLPSRTPACMHGEEERHTRHFNSGGDEASFMSGVPHHTPPDLAVWSLLSHTPTPVGSLVKSGDYRTG</sequence>
<evidence type="ECO:0000313" key="3">
    <source>
        <dbReference type="Proteomes" id="UP001529510"/>
    </source>
</evidence>
<gene>
    <name evidence="2" type="ORF">M9458_008846</name>
</gene>
<feature type="non-terminal residue" evidence="2">
    <location>
        <position position="113"/>
    </location>
</feature>